<dbReference type="SUPFAM" id="SSF51182">
    <property type="entry name" value="RmlC-like cupins"/>
    <property type="match status" value="1"/>
</dbReference>
<dbReference type="OrthoDB" id="1410704at2"/>
<dbReference type="Gene3D" id="2.60.120.10">
    <property type="entry name" value="Jelly Rolls"/>
    <property type="match status" value="1"/>
</dbReference>
<dbReference type="RefSeq" id="WP_112565693.1">
    <property type="nucleotide sequence ID" value="NZ_CP043450.1"/>
</dbReference>
<proteinExistence type="predicted"/>
<feature type="domain" description="HTH araC/xylS-type" evidence="4">
    <location>
        <begin position="193"/>
        <end position="291"/>
    </location>
</feature>
<dbReference type="AlphaFoldDB" id="A0A5C1HYY1"/>
<evidence type="ECO:0000256" key="3">
    <source>
        <dbReference type="ARBA" id="ARBA00023163"/>
    </source>
</evidence>
<protein>
    <submittedName>
        <fullName evidence="5">AraC family transcriptional regulator</fullName>
    </submittedName>
</protein>
<dbReference type="KEGG" id="mrub:DEO27_012365"/>
<keyword evidence="1" id="KW-0805">Transcription regulation</keyword>
<dbReference type="InterPro" id="IPR018060">
    <property type="entry name" value="HTH_AraC"/>
</dbReference>
<evidence type="ECO:0000313" key="6">
    <source>
        <dbReference type="Proteomes" id="UP000251402"/>
    </source>
</evidence>
<dbReference type="InterPro" id="IPR018062">
    <property type="entry name" value="HTH_AraC-typ_CS"/>
</dbReference>
<dbReference type="InterPro" id="IPR003313">
    <property type="entry name" value="AraC-bd"/>
</dbReference>
<sequence length="299" mass="34713">MDFIFSRISGNSEQSFSLKESSLYHGLNDLHAHNEVELIYVIEGKGTIMIHEKIEQIVGGTMIMIGSNVPHMLRFESFAYLKPLTKMGKYELPVRLLTLHFNRDTFGNTFMALPENYLINQLFADCMNGLVIHPNEHPTILARLRELMNAPKYDHLPLLMRLFNGIALSQQHTSFTSAPSVNTYNKLDEQRLTKIYLYTLNNFTKTIKLKEVAAIIYMSPNAFCKYFRNLTQKSYFEFLLEVKINYACRLLKETDYSMVVVCYDSGFSNHSNFNRHFKKITGQTPLEYRKTNQRSITTL</sequence>
<keyword evidence="6" id="KW-1185">Reference proteome</keyword>
<dbReference type="PROSITE" id="PS01124">
    <property type="entry name" value="HTH_ARAC_FAMILY_2"/>
    <property type="match status" value="1"/>
</dbReference>
<name>A0A5C1HYY1_9SPHI</name>
<dbReference type="PROSITE" id="PS00041">
    <property type="entry name" value="HTH_ARAC_FAMILY_1"/>
    <property type="match status" value="1"/>
</dbReference>
<dbReference type="Gene3D" id="1.10.10.60">
    <property type="entry name" value="Homeodomain-like"/>
    <property type="match status" value="2"/>
</dbReference>
<dbReference type="Pfam" id="PF02311">
    <property type="entry name" value="AraC_binding"/>
    <property type="match status" value="1"/>
</dbReference>
<evidence type="ECO:0000256" key="1">
    <source>
        <dbReference type="ARBA" id="ARBA00023015"/>
    </source>
</evidence>
<keyword evidence="2" id="KW-0238">DNA-binding</keyword>
<evidence type="ECO:0000256" key="2">
    <source>
        <dbReference type="ARBA" id="ARBA00023125"/>
    </source>
</evidence>
<keyword evidence="3" id="KW-0804">Transcription</keyword>
<evidence type="ECO:0000259" key="4">
    <source>
        <dbReference type="PROSITE" id="PS01124"/>
    </source>
</evidence>
<dbReference type="Proteomes" id="UP000251402">
    <property type="component" value="Chromosome"/>
</dbReference>
<evidence type="ECO:0000313" key="5">
    <source>
        <dbReference type="EMBL" id="QEM10783.1"/>
    </source>
</evidence>
<reference evidence="5" key="1">
    <citation type="submission" date="2019-08" db="EMBL/GenBank/DDBJ databases">
        <title>Comparative genome analysis confer to the adaptation heavy metal polluted environment.</title>
        <authorList>
            <person name="Li Y."/>
        </authorList>
    </citation>
    <scope>NUCLEOTIDE SEQUENCE [LARGE SCALE GENOMIC DNA]</scope>
    <source>
        <strain evidence="5">P1</strain>
    </source>
</reference>
<dbReference type="Pfam" id="PF12833">
    <property type="entry name" value="HTH_18"/>
    <property type="match status" value="1"/>
</dbReference>
<dbReference type="PANTHER" id="PTHR43280:SF34">
    <property type="entry name" value="ARAC-FAMILY TRANSCRIPTIONAL REGULATOR"/>
    <property type="match status" value="1"/>
</dbReference>
<dbReference type="EMBL" id="CP043450">
    <property type="protein sequence ID" value="QEM10783.1"/>
    <property type="molecule type" value="Genomic_DNA"/>
</dbReference>
<dbReference type="InterPro" id="IPR009057">
    <property type="entry name" value="Homeodomain-like_sf"/>
</dbReference>
<dbReference type="SUPFAM" id="SSF46689">
    <property type="entry name" value="Homeodomain-like"/>
    <property type="match status" value="1"/>
</dbReference>
<dbReference type="InterPro" id="IPR014710">
    <property type="entry name" value="RmlC-like_jellyroll"/>
</dbReference>
<gene>
    <name evidence="5" type="ORF">DEO27_012365</name>
</gene>
<dbReference type="InterPro" id="IPR011051">
    <property type="entry name" value="RmlC_Cupin_sf"/>
</dbReference>
<dbReference type="PANTHER" id="PTHR43280">
    <property type="entry name" value="ARAC-FAMILY TRANSCRIPTIONAL REGULATOR"/>
    <property type="match status" value="1"/>
</dbReference>
<dbReference type="SMART" id="SM00342">
    <property type="entry name" value="HTH_ARAC"/>
    <property type="match status" value="1"/>
</dbReference>
<dbReference type="GO" id="GO:0043565">
    <property type="term" value="F:sequence-specific DNA binding"/>
    <property type="evidence" value="ECO:0007669"/>
    <property type="project" value="InterPro"/>
</dbReference>
<accession>A0A5C1HYY1</accession>
<dbReference type="GO" id="GO:0003700">
    <property type="term" value="F:DNA-binding transcription factor activity"/>
    <property type="evidence" value="ECO:0007669"/>
    <property type="project" value="InterPro"/>
</dbReference>
<organism evidence="5 6">
    <name type="scientific">Mucilaginibacter rubeus</name>
    <dbReference type="NCBI Taxonomy" id="2027860"/>
    <lineage>
        <taxon>Bacteria</taxon>
        <taxon>Pseudomonadati</taxon>
        <taxon>Bacteroidota</taxon>
        <taxon>Sphingobacteriia</taxon>
        <taxon>Sphingobacteriales</taxon>
        <taxon>Sphingobacteriaceae</taxon>
        <taxon>Mucilaginibacter</taxon>
    </lineage>
</organism>